<dbReference type="RefSeq" id="XP_042926494.1">
    <property type="nucleotide sequence ID" value="XM_043061463.1"/>
</dbReference>
<dbReference type="GO" id="GO:0000214">
    <property type="term" value="C:tRNA-intron endonuclease complex"/>
    <property type="evidence" value="ECO:0000318"/>
    <property type="project" value="GO_Central"/>
</dbReference>
<feature type="domain" description="tRNA-splicing endonuclease subunit Sen54 N-terminal" evidence="4">
    <location>
        <begin position="47"/>
        <end position="103"/>
    </location>
</feature>
<accession>A0A2K3DZ39</accession>
<dbReference type="Proteomes" id="UP000006906">
    <property type="component" value="Chromosome 3"/>
</dbReference>
<dbReference type="InterPro" id="IPR024337">
    <property type="entry name" value="tRNA_splic_suSen54"/>
</dbReference>
<proteinExistence type="inferred from homology"/>
<dbReference type="Pfam" id="PF12928">
    <property type="entry name" value="tRNA_int_end_N2"/>
    <property type="match status" value="1"/>
</dbReference>
<feature type="compositionally biased region" description="Gly residues" evidence="3">
    <location>
        <begin position="147"/>
        <end position="157"/>
    </location>
</feature>
<name>A0A2K3DZ39_CHLRE</name>
<dbReference type="GeneID" id="5718863"/>
<dbReference type="ExpressionAtlas" id="A0A2K3DZ39">
    <property type="expression patterns" value="baseline"/>
</dbReference>
<evidence type="ECO:0000256" key="3">
    <source>
        <dbReference type="SAM" id="MobiDB-lite"/>
    </source>
</evidence>
<feature type="compositionally biased region" description="Low complexity" evidence="3">
    <location>
        <begin position="374"/>
        <end position="387"/>
    </location>
</feature>
<dbReference type="InterPro" id="IPR024336">
    <property type="entry name" value="tRNA_splic_suSen54_N"/>
</dbReference>
<feature type="region of interest" description="Disordered" evidence="3">
    <location>
        <begin position="234"/>
        <end position="260"/>
    </location>
</feature>
<dbReference type="InParanoid" id="A0A2K3DZ39"/>
<dbReference type="PANTHER" id="PTHR21027:SF1">
    <property type="entry name" value="TRNA-SPLICING ENDONUCLEASE SUBUNIT SEN54"/>
    <property type="match status" value="1"/>
</dbReference>
<keyword evidence="6" id="KW-1185">Reference proteome</keyword>
<dbReference type="STRING" id="3055.A0A2K3DZ39"/>
<dbReference type="AlphaFoldDB" id="A0A2K3DZ39"/>
<reference evidence="5 6" key="1">
    <citation type="journal article" date="2007" name="Science">
        <title>The Chlamydomonas genome reveals the evolution of key animal and plant functions.</title>
        <authorList>
            <person name="Merchant S.S."/>
            <person name="Prochnik S.E."/>
            <person name="Vallon O."/>
            <person name="Harris E.H."/>
            <person name="Karpowicz S.J."/>
            <person name="Witman G.B."/>
            <person name="Terry A."/>
            <person name="Salamov A."/>
            <person name="Fritz-Laylin L.K."/>
            <person name="Marechal-Drouard L."/>
            <person name="Marshall W.F."/>
            <person name="Qu L.H."/>
            <person name="Nelson D.R."/>
            <person name="Sanderfoot A.A."/>
            <person name="Spalding M.H."/>
            <person name="Kapitonov V.V."/>
            <person name="Ren Q."/>
            <person name="Ferris P."/>
            <person name="Lindquist E."/>
            <person name="Shapiro H."/>
            <person name="Lucas S.M."/>
            <person name="Grimwood J."/>
            <person name="Schmutz J."/>
            <person name="Cardol P."/>
            <person name="Cerutti H."/>
            <person name="Chanfreau G."/>
            <person name="Chen C.L."/>
            <person name="Cognat V."/>
            <person name="Croft M.T."/>
            <person name="Dent R."/>
            <person name="Dutcher S."/>
            <person name="Fernandez E."/>
            <person name="Fukuzawa H."/>
            <person name="Gonzalez-Ballester D."/>
            <person name="Gonzalez-Halphen D."/>
            <person name="Hallmann A."/>
            <person name="Hanikenne M."/>
            <person name="Hippler M."/>
            <person name="Inwood W."/>
            <person name="Jabbari K."/>
            <person name="Kalanon M."/>
            <person name="Kuras R."/>
            <person name="Lefebvre P.A."/>
            <person name="Lemaire S.D."/>
            <person name="Lobanov A.V."/>
            <person name="Lohr M."/>
            <person name="Manuell A."/>
            <person name="Meier I."/>
            <person name="Mets L."/>
            <person name="Mittag M."/>
            <person name="Mittelmeier T."/>
            <person name="Moroney J.V."/>
            <person name="Moseley J."/>
            <person name="Napoli C."/>
            <person name="Nedelcu A.M."/>
            <person name="Niyogi K."/>
            <person name="Novoselov S.V."/>
            <person name="Paulsen I.T."/>
            <person name="Pazour G."/>
            <person name="Purton S."/>
            <person name="Ral J.P."/>
            <person name="Riano-Pachon D.M."/>
            <person name="Riekhof W."/>
            <person name="Rymarquis L."/>
            <person name="Schroda M."/>
            <person name="Stern D."/>
            <person name="Umen J."/>
            <person name="Willows R."/>
            <person name="Wilson N."/>
            <person name="Zimmer S.L."/>
            <person name="Allmer J."/>
            <person name="Balk J."/>
            <person name="Bisova K."/>
            <person name="Chen C.J."/>
            <person name="Elias M."/>
            <person name="Gendler K."/>
            <person name="Hauser C."/>
            <person name="Lamb M.R."/>
            <person name="Ledford H."/>
            <person name="Long J.C."/>
            <person name="Minagawa J."/>
            <person name="Page M.D."/>
            <person name="Pan J."/>
            <person name="Pootakham W."/>
            <person name="Roje S."/>
            <person name="Rose A."/>
            <person name="Stahlberg E."/>
            <person name="Terauchi A.M."/>
            <person name="Yang P."/>
            <person name="Ball S."/>
            <person name="Bowler C."/>
            <person name="Dieckmann C.L."/>
            <person name="Gladyshev V.N."/>
            <person name="Green P."/>
            <person name="Jorgensen R."/>
            <person name="Mayfield S."/>
            <person name="Mueller-Roeber B."/>
            <person name="Rajamani S."/>
            <person name="Sayre R.T."/>
            <person name="Brokstein P."/>
            <person name="Dubchak I."/>
            <person name="Goodstein D."/>
            <person name="Hornick L."/>
            <person name="Huang Y.W."/>
            <person name="Jhaveri J."/>
            <person name="Luo Y."/>
            <person name="Martinez D."/>
            <person name="Ngau W.C."/>
            <person name="Otillar B."/>
            <person name="Poliakov A."/>
            <person name="Porter A."/>
            <person name="Szajkowski L."/>
            <person name="Werner G."/>
            <person name="Zhou K."/>
            <person name="Grigoriev I.V."/>
            <person name="Rokhsar D.S."/>
            <person name="Grossman A.R."/>
        </authorList>
    </citation>
    <scope>NUCLEOTIDE SEQUENCE [LARGE SCALE GENOMIC DNA]</scope>
    <source>
        <strain evidence="6">CC-503</strain>
    </source>
</reference>
<dbReference type="EMBL" id="CM008964">
    <property type="protein sequence ID" value="PNW85802.1"/>
    <property type="molecule type" value="Genomic_DNA"/>
</dbReference>
<gene>
    <name evidence="5" type="ORF">CHLRE_03g204750v5</name>
</gene>
<keyword evidence="2" id="KW-0819">tRNA processing</keyword>
<comment type="similarity">
    <text evidence="1">Belongs to the SEN54 family.</text>
</comment>
<sequence>MPISASVFRRGGPKKELFDVINEDVDESKELDEKLAELTELLHLEKSGKELSAALWRPHLCAAELVKQRKHTARDIGFIRGRRIYLHIEEAVFLVDRGDLLLFAETDSTTSAHRQRQRQGPDGEEEGTGAGAAAGGAVPAEEEDGDGGNGDGGGGRRGGGLQHVRLLSMQEAFDLMVCSGVPLERYLLYSGLSRSGYLVMRHPSRWLLRREERPEQIWGYGAWAGCYSRQPHAPGSARMPPMQHQLPPADAPPSSHAPAVGSAAAAAAAAVGAGVGRQPAAGAGAGGTAGAGPAAASAVAAGAGGGPTAAVAASRGWWGPLGPRHPMMAGVEELQSEPGVRVTERALDSLLTSFPLLQPLPTLRAAAPHLLRPTTAATDDAATATGAAPGGAEGEASGATAAVGASRAASGFVSLGKPRHAAHLVYDVYKPGSFVSRYKGHFPAVHTHVAMCSESPPALGEMWAADGAAAVAAAGEGGKAGSVTWAAVLNGDIALYSIGQADLLRLM</sequence>
<dbReference type="Gramene" id="PNW85802">
    <property type="protein sequence ID" value="PNW85802"/>
    <property type="gene ID" value="CHLRE_03g204750v5"/>
</dbReference>
<evidence type="ECO:0000313" key="5">
    <source>
        <dbReference type="EMBL" id="PNW85802.1"/>
    </source>
</evidence>
<protein>
    <recommendedName>
        <fullName evidence="4">tRNA-splicing endonuclease subunit Sen54 N-terminal domain-containing protein</fullName>
    </recommendedName>
</protein>
<evidence type="ECO:0000256" key="2">
    <source>
        <dbReference type="ARBA" id="ARBA00022694"/>
    </source>
</evidence>
<dbReference type="GO" id="GO:0000379">
    <property type="term" value="P:tRNA-type intron splice site recognition and cleavage"/>
    <property type="evidence" value="ECO:0000318"/>
    <property type="project" value="GO_Central"/>
</dbReference>
<evidence type="ECO:0000259" key="4">
    <source>
        <dbReference type="Pfam" id="PF12928"/>
    </source>
</evidence>
<organism evidence="5 6">
    <name type="scientific">Chlamydomonas reinhardtii</name>
    <name type="common">Chlamydomonas smithii</name>
    <dbReference type="NCBI Taxonomy" id="3055"/>
    <lineage>
        <taxon>Eukaryota</taxon>
        <taxon>Viridiplantae</taxon>
        <taxon>Chlorophyta</taxon>
        <taxon>core chlorophytes</taxon>
        <taxon>Chlorophyceae</taxon>
        <taxon>CS clade</taxon>
        <taxon>Chlamydomonadales</taxon>
        <taxon>Chlamydomonadaceae</taxon>
        <taxon>Chlamydomonas</taxon>
    </lineage>
</organism>
<evidence type="ECO:0000256" key="1">
    <source>
        <dbReference type="ARBA" id="ARBA00005736"/>
    </source>
</evidence>
<feature type="region of interest" description="Disordered" evidence="3">
    <location>
        <begin position="374"/>
        <end position="396"/>
    </location>
</feature>
<dbReference type="PANTHER" id="PTHR21027">
    <property type="entry name" value="TRNA-SPLICING ENDONUCLEASE SUBUNIT SEN54"/>
    <property type="match status" value="1"/>
</dbReference>
<feature type="region of interest" description="Disordered" evidence="3">
    <location>
        <begin position="108"/>
        <end position="157"/>
    </location>
</feature>
<dbReference type="KEGG" id="cre:CHLRE_03g204750v5"/>
<evidence type="ECO:0000313" key="6">
    <source>
        <dbReference type="Proteomes" id="UP000006906"/>
    </source>
</evidence>
<dbReference type="OrthoDB" id="514732at2759"/>